<accession>A0A494Z7V7</accession>
<reference evidence="5 6" key="1">
    <citation type="journal article" date="2015" name="Antonie Van Leeuwenhoek">
        <title>Oceanobacillus bengalensis sp. nov., a bacterium isolated from seawater of the Bay of Bengal.</title>
        <authorList>
            <person name="Yongchang O."/>
            <person name="Xiang W."/>
            <person name="Wang G."/>
        </authorList>
    </citation>
    <scope>NUCLEOTIDE SEQUENCE [LARGE SCALE GENOMIC DNA]</scope>
    <source>
        <strain evidence="5 6">MCCC 1K00260</strain>
    </source>
</reference>
<proteinExistence type="inferred from homology"/>
<dbReference type="InterPro" id="IPR015797">
    <property type="entry name" value="NUDIX_hydrolase-like_dom_sf"/>
</dbReference>
<dbReference type="EMBL" id="RBZO01000001">
    <property type="protein sequence ID" value="RKQ18683.1"/>
    <property type="molecule type" value="Genomic_DNA"/>
</dbReference>
<name>A0A494Z7V7_9BACI</name>
<dbReference type="PROSITE" id="PS51462">
    <property type="entry name" value="NUDIX"/>
    <property type="match status" value="1"/>
</dbReference>
<comment type="similarity">
    <text evidence="3">Belongs to the Nudix hydrolase family.</text>
</comment>
<comment type="cofactor">
    <cofactor evidence="1">
        <name>Mg(2+)</name>
        <dbReference type="ChEBI" id="CHEBI:18420"/>
    </cofactor>
</comment>
<dbReference type="GO" id="GO:0016787">
    <property type="term" value="F:hydrolase activity"/>
    <property type="evidence" value="ECO:0007669"/>
    <property type="project" value="UniProtKB-KW"/>
</dbReference>
<dbReference type="PRINTS" id="PR00502">
    <property type="entry name" value="NUDIXFAMILY"/>
</dbReference>
<evidence type="ECO:0000313" key="6">
    <source>
        <dbReference type="Proteomes" id="UP000281813"/>
    </source>
</evidence>
<keyword evidence="2 3" id="KW-0378">Hydrolase</keyword>
<dbReference type="OrthoDB" id="9787476at2"/>
<evidence type="ECO:0000256" key="3">
    <source>
        <dbReference type="RuleBase" id="RU003476"/>
    </source>
</evidence>
<evidence type="ECO:0000259" key="4">
    <source>
        <dbReference type="PROSITE" id="PS51462"/>
    </source>
</evidence>
<dbReference type="InterPro" id="IPR020084">
    <property type="entry name" value="NUDIX_hydrolase_CS"/>
</dbReference>
<dbReference type="Gene3D" id="3.90.79.10">
    <property type="entry name" value="Nucleoside Triphosphate Pyrophosphohydrolase"/>
    <property type="match status" value="1"/>
</dbReference>
<dbReference type="PROSITE" id="PS00893">
    <property type="entry name" value="NUDIX_BOX"/>
    <property type="match status" value="1"/>
</dbReference>
<dbReference type="PANTHER" id="PTHR43046">
    <property type="entry name" value="GDP-MANNOSE MANNOSYL HYDROLASE"/>
    <property type="match status" value="1"/>
</dbReference>
<evidence type="ECO:0000313" key="5">
    <source>
        <dbReference type="EMBL" id="RKQ18683.1"/>
    </source>
</evidence>
<organism evidence="5 6">
    <name type="scientific">Oceanobacillus bengalensis</name>
    <dbReference type="NCBI Taxonomy" id="1435466"/>
    <lineage>
        <taxon>Bacteria</taxon>
        <taxon>Bacillati</taxon>
        <taxon>Bacillota</taxon>
        <taxon>Bacilli</taxon>
        <taxon>Bacillales</taxon>
        <taxon>Bacillaceae</taxon>
        <taxon>Oceanobacillus</taxon>
    </lineage>
</organism>
<sequence>MLIGKGELILGYIEDLRSIIGHRPVIFPGAVVIIVDDLGRILMQQRTHPKGAWGIPGGLMELGESMEDVAKREVREETGLIIDELRLINIFSGAQYLTVAENGDEFYTVTAAYYTNNFSGDFRIDKTESIQFQFFYPTELPEGIVKTHQIILKEFLQLQNDM</sequence>
<dbReference type="AlphaFoldDB" id="A0A494Z7V7"/>
<evidence type="ECO:0000256" key="2">
    <source>
        <dbReference type="ARBA" id="ARBA00022801"/>
    </source>
</evidence>
<dbReference type="Proteomes" id="UP000281813">
    <property type="component" value="Unassembled WGS sequence"/>
</dbReference>
<comment type="caution">
    <text evidence="5">The sequence shown here is derived from an EMBL/GenBank/DDBJ whole genome shotgun (WGS) entry which is preliminary data.</text>
</comment>
<dbReference type="InterPro" id="IPR000086">
    <property type="entry name" value="NUDIX_hydrolase_dom"/>
</dbReference>
<dbReference type="PANTHER" id="PTHR43046:SF2">
    <property type="entry name" value="8-OXO-DGTP DIPHOSPHATASE-RELATED"/>
    <property type="match status" value="1"/>
</dbReference>
<dbReference type="SUPFAM" id="SSF55811">
    <property type="entry name" value="Nudix"/>
    <property type="match status" value="1"/>
</dbReference>
<feature type="domain" description="Nudix hydrolase" evidence="4">
    <location>
        <begin position="24"/>
        <end position="157"/>
    </location>
</feature>
<keyword evidence="6" id="KW-1185">Reference proteome</keyword>
<evidence type="ECO:0000256" key="1">
    <source>
        <dbReference type="ARBA" id="ARBA00001946"/>
    </source>
</evidence>
<dbReference type="CDD" id="cd04677">
    <property type="entry name" value="NUDIX_Hydrolase"/>
    <property type="match status" value="1"/>
</dbReference>
<dbReference type="Pfam" id="PF00293">
    <property type="entry name" value="NUDIX"/>
    <property type="match status" value="1"/>
</dbReference>
<dbReference type="InterPro" id="IPR020476">
    <property type="entry name" value="Nudix_hydrolase"/>
</dbReference>
<protein>
    <submittedName>
        <fullName evidence="5">NUDIX domain-containing protein</fullName>
    </submittedName>
</protein>
<gene>
    <name evidence="5" type="ORF">D8M05_00800</name>
</gene>